<evidence type="ECO:0000256" key="3">
    <source>
        <dbReference type="ARBA" id="ARBA00022471"/>
    </source>
</evidence>
<comment type="subcellular location">
    <subcellularLocation>
        <location evidence="1 6">Secreted</location>
    </subcellularLocation>
</comment>
<dbReference type="GO" id="GO:0060320">
    <property type="term" value="P:rejection of self pollen"/>
    <property type="evidence" value="ECO:0007669"/>
    <property type="project" value="UniProtKB-KW"/>
</dbReference>
<dbReference type="AlphaFoldDB" id="A0A0B2QEH8"/>
<keyword evidence="3 6" id="KW-0713">Self-incompatibility</keyword>
<evidence type="ECO:0000256" key="2">
    <source>
        <dbReference type="ARBA" id="ARBA00005581"/>
    </source>
</evidence>
<dbReference type="EMBL" id="KN658809">
    <property type="protein sequence ID" value="KHN19690.1"/>
    <property type="molecule type" value="Genomic_DNA"/>
</dbReference>
<dbReference type="Pfam" id="PF05938">
    <property type="entry name" value="Self-incomp_S1"/>
    <property type="match status" value="1"/>
</dbReference>
<name>A0A0B2QEH8_GLYSO</name>
<gene>
    <name evidence="7" type="ORF">glysoja_037192</name>
</gene>
<proteinExistence type="inferred from homology"/>
<evidence type="ECO:0000313" key="7">
    <source>
        <dbReference type="EMBL" id="KHN19690.1"/>
    </source>
</evidence>
<dbReference type="Proteomes" id="UP000053555">
    <property type="component" value="Unassembled WGS sequence"/>
</dbReference>
<dbReference type="GO" id="GO:0005576">
    <property type="term" value="C:extracellular region"/>
    <property type="evidence" value="ECO:0007669"/>
    <property type="project" value="UniProtKB-SubCell"/>
</dbReference>
<dbReference type="PANTHER" id="PTHR31232:SF43">
    <property type="entry name" value="S-PROTEIN HOMOLOG 29-RELATED"/>
    <property type="match status" value="1"/>
</dbReference>
<feature type="non-terminal residue" evidence="7">
    <location>
        <position position="115"/>
    </location>
</feature>
<protein>
    <recommendedName>
        <fullName evidence="6">S-protein homolog</fullName>
    </recommendedName>
</protein>
<evidence type="ECO:0000256" key="4">
    <source>
        <dbReference type="ARBA" id="ARBA00022525"/>
    </source>
</evidence>
<organism evidence="7">
    <name type="scientific">Glycine soja</name>
    <name type="common">Wild soybean</name>
    <dbReference type="NCBI Taxonomy" id="3848"/>
    <lineage>
        <taxon>Eukaryota</taxon>
        <taxon>Viridiplantae</taxon>
        <taxon>Streptophyta</taxon>
        <taxon>Embryophyta</taxon>
        <taxon>Tracheophyta</taxon>
        <taxon>Spermatophyta</taxon>
        <taxon>Magnoliopsida</taxon>
        <taxon>eudicotyledons</taxon>
        <taxon>Gunneridae</taxon>
        <taxon>Pentapetalae</taxon>
        <taxon>rosids</taxon>
        <taxon>fabids</taxon>
        <taxon>Fabales</taxon>
        <taxon>Fabaceae</taxon>
        <taxon>Papilionoideae</taxon>
        <taxon>50 kb inversion clade</taxon>
        <taxon>NPAAA clade</taxon>
        <taxon>indigoferoid/millettioid clade</taxon>
        <taxon>Phaseoleae</taxon>
        <taxon>Glycine</taxon>
        <taxon>Glycine subgen. Soja</taxon>
    </lineage>
</organism>
<comment type="similarity">
    <text evidence="2 6">Belongs to the plant self-incompatibility (S1) protein family.</text>
</comment>
<reference evidence="7" key="1">
    <citation type="submission" date="2014-07" db="EMBL/GenBank/DDBJ databases">
        <title>Identification of a novel salt tolerance gene in wild soybean by whole-genome sequencing.</title>
        <authorList>
            <person name="Lam H.-M."/>
            <person name="Qi X."/>
            <person name="Li M.-W."/>
            <person name="Liu X."/>
            <person name="Xie M."/>
            <person name="Ni M."/>
            <person name="Xu X."/>
        </authorList>
    </citation>
    <scope>NUCLEOTIDE SEQUENCE [LARGE SCALE GENOMIC DNA]</scope>
    <source>
        <tissue evidence="7">Root</tissue>
    </source>
</reference>
<feature type="signal peptide" evidence="6">
    <location>
        <begin position="1"/>
        <end position="28"/>
    </location>
</feature>
<evidence type="ECO:0000256" key="5">
    <source>
        <dbReference type="ARBA" id="ARBA00022729"/>
    </source>
</evidence>
<feature type="chain" id="PRO_5025096623" description="S-protein homolog" evidence="6">
    <location>
        <begin position="29"/>
        <end position="115"/>
    </location>
</feature>
<dbReference type="PANTHER" id="PTHR31232">
    <property type="match status" value="1"/>
</dbReference>
<sequence length="115" mass="13358">MVSISKVTLVLYVLIMVLLGLQMKGTESEVLPSKVKDGLLPSKVNIEITNHLTMKYLVVHCKDKHHDLGSQLLNVGETYNFSVRPNLFKDVTLYFCRFVWYGAVRYFDIYRQDRD</sequence>
<keyword evidence="4 6" id="KW-0964">Secreted</keyword>
<accession>A0A0B2QEH8</accession>
<evidence type="ECO:0000256" key="1">
    <source>
        <dbReference type="ARBA" id="ARBA00004613"/>
    </source>
</evidence>
<evidence type="ECO:0000256" key="6">
    <source>
        <dbReference type="RuleBase" id="RU367044"/>
    </source>
</evidence>
<dbReference type="InterPro" id="IPR010264">
    <property type="entry name" value="Self-incomp_S1"/>
</dbReference>
<keyword evidence="5 6" id="KW-0732">Signal</keyword>